<protein>
    <submittedName>
        <fullName evidence="2">Uncharacterized protein</fullName>
    </submittedName>
</protein>
<feature type="chain" id="PRO_5019480581" evidence="1">
    <location>
        <begin position="21"/>
        <end position="70"/>
    </location>
</feature>
<name>A0A445DH90_ARAHY</name>
<dbReference type="AlphaFoldDB" id="A0A445DH90"/>
<evidence type="ECO:0000313" key="2">
    <source>
        <dbReference type="EMBL" id="RYR62534.1"/>
    </source>
</evidence>
<reference evidence="2 3" key="1">
    <citation type="submission" date="2019-01" db="EMBL/GenBank/DDBJ databases">
        <title>Sequencing of cultivated peanut Arachis hypogaea provides insights into genome evolution and oil improvement.</title>
        <authorList>
            <person name="Chen X."/>
        </authorList>
    </citation>
    <scope>NUCLEOTIDE SEQUENCE [LARGE SCALE GENOMIC DNA]</scope>
    <source>
        <strain evidence="3">cv. Fuhuasheng</strain>
        <tissue evidence="2">Leaves</tissue>
    </source>
</reference>
<organism evidence="2 3">
    <name type="scientific">Arachis hypogaea</name>
    <name type="common">Peanut</name>
    <dbReference type="NCBI Taxonomy" id="3818"/>
    <lineage>
        <taxon>Eukaryota</taxon>
        <taxon>Viridiplantae</taxon>
        <taxon>Streptophyta</taxon>
        <taxon>Embryophyta</taxon>
        <taxon>Tracheophyta</taxon>
        <taxon>Spermatophyta</taxon>
        <taxon>Magnoliopsida</taxon>
        <taxon>eudicotyledons</taxon>
        <taxon>Gunneridae</taxon>
        <taxon>Pentapetalae</taxon>
        <taxon>rosids</taxon>
        <taxon>fabids</taxon>
        <taxon>Fabales</taxon>
        <taxon>Fabaceae</taxon>
        <taxon>Papilionoideae</taxon>
        <taxon>50 kb inversion clade</taxon>
        <taxon>dalbergioids sensu lato</taxon>
        <taxon>Dalbergieae</taxon>
        <taxon>Pterocarpus clade</taxon>
        <taxon>Arachis</taxon>
    </lineage>
</organism>
<dbReference type="Proteomes" id="UP000289738">
    <property type="component" value="Chromosome A04"/>
</dbReference>
<evidence type="ECO:0000256" key="1">
    <source>
        <dbReference type="SAM" id="SignalP"/>
    </source>
</evidence>
<accession>A0A445DH90</accession>
<proteinExistence type="predicted"/>
<comment type="caution">
    <text evidence="2">The sequence shown here is derived from an EMBL/GenBank/DDBJ whole genome shotgun (WGS) entry which is preliminary data.</text>
</comment>
<keyword evidence="1" id="KW-0732">Signal</keyword>
<keyword evidence="3" id="KW-1185">Reference proteome</keyword>
<sequence>MWNIILSVFVIIFGIPGVGTNVINSAKRAAVPEVAPCIGSTLKIFFLFDCSLSGFVTCCGGGGGSDGGTC</sequence>
<feature type="signal peptide" evidence="1">
    <location>
        <begin position="1"/>
        <end position="20"/>
    </location>
</feature>
<dbReference type="EMBL" id="SDMP01000004">
    <property type="protein sequence ID" value="RYR62534.1"/>
    <property type="molecule type" value="Genomic_DNA"/>
</dbReference>
<gene>
    <name evidence="2" type="ORF">Ahy_A04g020191</name>
</gene>
<evidence type="ECO:0000313" key="3">
    <source>
        <dbReference type="Proteomes" id="UP000289738"/>
    </source>
</evidence>